<proteinExistence type="predicted"/>
<evidence type="ECO:0000256" key="1">
    <source>
        <dbReference type="SAM" id="SignalP"/>
    </source>
</evidence>
<reference evidence="2 3" key="1">
    <citation type="submission" date="2018-12" db="EMBL/GenBank/DDBJ databases">
        <title>Hymenobacter gummosus sp. nov., isolated from a spring.</title>
        <authorList>
            <person name="Nie L."/>
        </authorList>
    </citation>
    <scope>NUCLEOTIDE SEQUENCE [LARGE SCALE GENOMIC DNA]</scope>
    <source>
        <strain evidence="2 3">KCTC 52166</strain>
    </source>
</reference>
<sequence length="235" mass="24930">MKHLFLSAALLLAAAGTQAQTAPGTFLLTGSLGYDSRVDETSATQSSPIKRTVKNSQLNLSPRVGVFVANRLAVGVQADLSWQKAEMPDAYYSSPSGLPQFADRTDRSKGASIGPFVRYYQMLGEKMGFYGHLAGGYTRAQGSTTYEGPASYNNGKYVTKGGFANLTPGLVYFPSNRIGLEVSLGNLSYSSNTGKQEEPALPDAPQTRTSYFGARFGLSQLLLGVSCHLGGGSSN</sequence>
<keyword evidence="1" id="KW-0732">Signal</keyword>
<evidence type="ECO:0000313" key="2">
    <source>
        <dbReference type="EMBL" id="RTQ47501.1"/>
    </source>
</evidence>
<organism evidence="2 3">
    <name type="scientific">Hymenobacter gummosus</name>
    <dbReference type="NCBI Taxonomy" id="1776032"/>
    <lineage>
        <taxon>Bacteria</taxon>
        <taxon>Pseudomonadati</taxon>
        <taxon>Bacteroidota</taxon>
        <taxon>Cytophagia</taxon>
        <taxon>Cytophagales</taxon>
        <taxon>Hymenobacteraceae</taxon>
        <taxon>Hymenobacter</taxon>
    </lineage>
</organism>
<feature type="chain" id="PRO_5019423579" description="Outer membrane protein beta-barrel domain-containing protein" evidence="1">
    <location>
        <begin position="22"/>
        <end position="235"/>
    </location>
</feature>
<keyword evidence="3" id="KW-1185">Reference proteome</keyword>
<accession>A0A431TZT7</accession>
<dbReference type="RefSeq" id="WP_126694753.1">
    <property type="nucleotide sequence ID" value="NZ_RXOF01000012.1"/>
</dbReference>
<gene>
    <name evidence="2" type="ORF">EJV47_18955</name>
</gene>
<feature type="signal peptide" evidence="1">
    <location>
        <begin position="1"/>
        <end position="21"/>
    </location>
</feature>
<name>A0A431TZT7_9BACT</name>
<dbReference type="OrthoDB" id="945117at2"/>
<evidence type="ECO:0008006" key="4">
    <source>
        <dbReference type="Google" id="ProtNLM"/>
    </source>
</evidence>
<dbReference type="Proteomes" id="UP000282184">
    <property type="component" value="Unassembled WGS sequence"/>
</dbReference>
<comment type="caution">
    <text evidence="2">The sequence shown here is derived from an EMBL/GenBank/DDBJ whole genome shotgun (WGS) entry which is preliminary data.</text>
</comment>
<dbReference type="AlphaFoldDB" id="A0A431TZT7"/>
<protein>
    <recommendedName>
        <fullName evidence="4">Outer membrane protein beta-barrel domain-containing protein</fullName>
    </recommendedName>
</protein>
<evidence type="ECO:0000313" key="3">
    <source>
        <dbReference type="Proteomes" id="UP000282184"/>
    </source>
</evidence>
<dbReference type="EMBL" id="RXOF01000012">
    <property type="protein sequence ID" value="RTQ47501.1"/>
    <property type="molecule type" value="Genomic_DNA"/>
</dbReference>